<protein>
    <submittedName>
        <fullName evidence="2">Uncharacterized protein</fullName>
    </submittedName>
</protein>
<gene>
    <name evidence="2" type="ORF">EB796_001005</name>
</gene>
<evidence type="ECO:0000313" key="2">
    <source>
        <dbReference type="EMBL" id="KAF6040676.1"/>
    </source>
</evidence>
<name>A0A7J7KR60_BUGNE</name>
<organism evidence="2 3">
    <name type="scientific">Bugula neritina</name>
    <name type="common">Brown bryozoan</name>
    <name type="synonym">Sertularia neritina</name>
    <dbReference type="NCBI Taxonomy" id="10212"/>
    <lineage>
        <taxon>Eukaryota</taxon>
        <taxon>Metazoa</taxon>
        <taxon>Spiralia</taxon>
        <taxon>Lophotrochozoa</taxon>
        <taxon>Bryozoa</taxon>
        <taxon>Gymnolaemata</taxon>
        <taxon>Cheilostomatida</taxon>
        <taxon>Flustrina</taxon>
        <taxon>Buguloidea</taxon>
        <taxon>Bugulidae</taxon>
        <taxon>Bugula</taxon>
    </lineage>
</organism>
<keyword evidence="1" id="KW-1133">Transmembrane helix</keyword>
<dbReference type="AlphaFoldDB" id="A0A7J7KR60"/>
<accession>A0A7J7KR60</accession>
<evidence type="ECO:0000256" key="1">
    <source>
        <dbReference type="SAM" id="Phobius"/>
    </source>
</evidence>
<keyword evidence="1" id="KW-0812">Transmembrane</keyword>
<dbReference type="Proteomes" id="UP000593567">
    <property type="component" value="Unassembled WGS sequence"/>
</dbReference>
<feature type="transmembrane region" description="Helical" evidence="1">
    <location>
        <begin position="59"/>
        <end position="78"/>
    </location>
</feature>
<dbReference type="EMBL" id="VXIV02000115">
    <property type="protein sequence ID" value="KAF6040676.1"/>
    <property type="molecule type" value="Genomic_DNA"/>
</dbReference>
<evidence type="ECO:0000313" key="3">
    <source>
        <dbReference type="Proteomes" id="UP000593567"/>
    </source>
</evidence>
<keyword evidence="1" id="KW-0472">Membrane</keyword>
<keyword evidence="3" id="KW-1185">Reference proteome</keyword>
<reference evidence="2" key="1">
    <citation type="submission" date="2020-06" db="EMBL/GenBank/DDBJ databases">
        <title>Draft genome of Bugula neritina, a colonial animal packing powerful symbionts and potential medicines.</title>
        <authorList>
            <person name="Rayko M."/>
        </authorList>
    </citation>
    <scope>NUCLEOTIDE SEQUENCE [LARGE SCALE GENOMIC DNA]</scope>
    <source>
        <strain evidence="2">Kwan_BN1</strain>
    </source>
</reference>
<comment type="caution">
    <text evidence="2">The sequence shown here is derived from an EMBL/GenBank/DDBJ whole genome shotgun (WGS) entry which is preliminary data.</text>
</comment>
<proteinExistence type="predicted"/>
<sequence>MSTVIVFTVLYFLLKKTKVLYFFILSEFNVAAYTMSWHRKTAYVDFFETIVTYQSELRVLGHANMCIAGSIYFFFPYAKEHSR</sequence>
<feature type="transmembrane region" description="Helical" evidence="1">
    <location>
        <begin position="20"/>
        <end position="39"/>
    </location>
</feature>